<dbReference type="RefSeq" id="WP_240831865.1">
    <property type="nucleotide sequence ID" value="NZ_JAKWBL010000004.1"/>
</dbReference>
<dbReference type="GO" id="GO:0016787">
    <property type="term" value="F:hydrolase activity"/>
    <property type="evidence" value="ECO:0007669"/>
    <property type="project" value="UniProtKB-KW"/>
</dbReference>
<reference evidence="3 4" key="1">
    <citation type="submission" date="2022-02" db="EMBL/GenBank/DDBJ databases">
        <authorList>
            <person name="Min J."/>
        </authorList>
    </citation>
    <scope>NUCLEOTIDE SEQUENCE [LARGE SCALE GENOMIC DNA]</scope>
    <source>
        <strain evidence="3 4">GR10-1</strain>
    </source>
</reference>
<dbReference type="PANTHER" id="PTHR48081:SF6">
    <property type="entry name" value="PEPTIDASE S9 PROLYL OLIGOPEPTIDASE CATALYTIC DOMAIN-CONTAINING PROTEIN"/>
    <property type="match status" value="1"/>
</dbReference>
<evidence type="ECO:0000313" key="4">
    <source>
        <dbReference type="Proteomes" id="UP001202248"/>
    </source>
</evidence>
<evidence type="ECO:0000256" key="1">
    <source>
        <dbReference type="ARBA" id="ARBA00022801"/>
    </source>
</evidence>
<sequence>MPNALATESIVEKWDTTATGRIQARNVTYPTMTMYLPAKGNSKGSAVVICPGGGYSYLVMNQEGSDVAEAFARNGVAAFVLKYRLPNQKIMKNKTIGPLQDAQQAIKIIRERAAEWQIDPVKIGIIGFSAGGHLASTASTHFNESHIENDKQTSLRPDFSILVYPVISFEDSLSHKGSRRALLGKDTSSILMINKYSNERQITNNTPPTFLLHSSDDRVVPVGNSIAYYQSLIKAGVKAEIHIYSAGGHGYGMHNKTNNDNWFERCLSWMRANNWL</sequence>
<accession>A0ABS9SN84</accession>
<dbReference type="Proteomes" id="UP001202248">
    <property type="component" value="Unassembled WGS sequence"/>
</dbReference>
<proteinExistence type="predicted"/>
<dbReference type="InterPro" id="IPR050300">
    <property type="entry name" value="GDXG_lipolytic_enzyme"/>
</dbReference>
<evidence type="ECO:0000259" key="2">
    <source>
        <dbReference type="Pfam" id="PF20434"/>
    </source>
</evidence>
<dbReference type="Gene3D" id="3.40.50.1820">
    <property type="entry name" value="alpha/beta hydrolase"/>
    <property type="match status" value="1"/>
</dbReference>
<feature type="domain" description="BD-FAE-like" evidence="2">
    <location>
        <begin position="33"/>
        <end position="231"/>
    </location>
</feature>
<organism evidence="3 4">
    <name type="scientific">Niabella ginsengisoli</name>
    <dbReference type="NCBI Taxonomy" id="522298"/>
    <lineage>
        <taxon>Bacteria</taxon>
        <taxon>Pseudomonadati</taxon>
        <taxon>Bacteroidota</taxon>
        <taxon>Chitinophagia</taxon>
        <taxon>Chitinophagales</taxon>
        <taxon>Chitinophagaceae</taxon>
        <taxon>Niabella</taxon>
    </lineage>
</organism>
<gene>
    <name evidence="3" type="ORF">MKP09_18920</name>
</gene>
<dbReference type="InterPro" id="IPR049492">
    <property type="entry name" value="BD-FAE-like_dom"/>
</dbReference>
<name>A0ABS9SN84_9BACT</name>
<comment type="caution">
    <text evidence="3">The sequence shown here is derived from an EMBL/GenBank/DDBJ whole genome shotgun (WGS) entry which is preliminary data.</text>
</comment>
<keyword evidence="4" id="KW-1185">Reference proteome</keyword>
<evidence type="ECO:0000313" key="3">
    <source>
        <dbReference type="EMBL" id="MCH5599837.1"/>
    </source>
</evidence>
<dbReference type="EMBL" id="JAKWBL010000004">
    <property type="protein sequence ID" value="MCH5599837.1"/>
    <property type="molecule type" value="Genomic_DNA"/>
</dbReference>
<dbReference type="PANTHER" id="PTHR48081">
    <property type="entry name" value="AB HYDROLASE SUPERFAMILY PROTEIN C4A8.06C"/>
    <property type="match status" value="1"/>
</dbReference>
<dbReference type="Pfam" id="PF20434">
    <property type="entry name" value="BD-FAE"/>
    <property type="match status" value="1"/>
</dbReference>
<keyword evidence="1 3" id="KW-0378">Hydrolase</keyword>
<dbReference type="InterPro" id="IPR029058">
    <property type="entry name" value="AB_hydrolase_fold"/>
</dbReference>
<dbReference type="SUPFAM" id="SSF53474">
    <property type="entry name" value="alpha/beta-Hydrolases"/>
    <property type="match status" value="1"/>
</dbReference>
<protein>
    <submittedName>
        <fullName evidence="3">Alpha/beta hydrolase</fullName>
    </submittedName>
</protein>